<protein>
    <submittedName>
        <fullName evidence="2">Uncharacterized protein</fullName>
    </submittedName>
</protein>
<dbReference type="OrthoDB" id="5424500at2759"/>
<dbReference type="EMBL" id="ML769502">
    <property type="protein sequence ID" value="KAE9397088.1"/>
    <property type="molecule type" value="Genomic_DNA"/>
</dbReference>
<evidence type="ECO:0000256" key="1">
    <source>
        <dbReference type="SAM" id="MobiDB-lite"/>
    </source>
</evidence>
<keyword evidence="3" id="KW-1185">Reference proteome</keyword>
<reference evidence="2" key="1">
    <citation type="journal article" date="2019" name="Environ. Microbiol.">
        <title>Fungal ecological strategies reflected in gene transcription - a case study of two litter decomposers.</title>
        <authorList>
            <person name="Barbi F."/>
            <person name="Kohler A."/>
            <person name="Barry K."/>
            <person name="Baskaran P."/>
            <person name="Daum C."/>
            <person name="Fauchery L."/>
            <person name="Ihrmark K."/>
            <person name="Kuo A."/>
            <person name="LaButti K."/>
            <person name="Lipzen A."/>
            <person name="Morin E."/>
            <person name="Grigoriev I.V."/>
            <person name="Henrissat B."/>
            <person name="Lindahl B."/>
            <person name="Martin F."/>
        </authorList>
    </citation>
    <scope>NUCLEOTIDE SEQUENCE</scope>
    <source>
        <strain evidence="2">JB14</strain>
    </source>
</reference>
<sequence length="915" mass="104394">MARFRDSNFNVWRHKDSYILHRSELKDTNEGYYLGWFELPDTVDLHDLQTQLIGLPLDFTQIQKLPYIDIYSSRMPGELSSWYNDNKSKEFKVVHKGASYRMTLHSPICPMCYGIHRECPLKTLRPTVPIPRKRSTSDDDGAPLSNSGPSSAANSSKQRRTAVTYLQRDSLLVRDELVKSVVERVEEDHFLLIESPPCSGKSTLLGHIADYIHKRYPDHILHLTATWPGMKKYPESKQVPYIPDRCINDTVDATDMIAARKRLVESLGKPPPSCTGMWILVDEAQLTYVDAILWKALYGVTAQRKVWVIAAGSYGSHTGSSAHSPPSDILLRHRMNLFSDGTNACYLAFTKDDAVTYMKQVIGDDRQVEAYKGIIQHWASPWLDPLSQREGWEPGFHPGVVAGMTMLLFDKLRRDIPYSIDQLVQDFKLECLAKAKNLNPIGLGRAIPRPSDRSRFPPAAMLLFTSVMRGQHIEVRAIDKEAGAIIVQNYMQKERNEGYNRLVRTHRSAELIGSQLNLFPRHVREGVLPIPQDDIDGSPAHILRFVDTAKIAMTPRERFLEVDHSETSPKPFSLRQCYSANDPLNDYEQAAHDARRMGWLLHVPSTIANGINSLVLPTRWHGDYLEYLLTPKTVSAEAQRMSIDEFLHKAIACFRSSILMACVEAHKGLHEKVVDAEFMHGAEQIARDPCFMLPQVHTADKTGVVDFVVPSKNWLIELLTEGKDVPGHIRRFEPNESYGRQWPNWEWRVVDFRYQTQAEKERDDCDKFRTVIFTHNEETDVMTAQIYQNDNLRCPIQQRGGDVTSATLPKLCPLFAGPYLSNNIPGGKFLLTSFAMKYYTLKFDVNFFCGLQLDKWLKSSATLLEINNVRLHLQSSEVLSPSFVPDPGMHHVLRIYCPYTHHDYLSVNPKYWVDG</sequence>
<feature type="compositionally biased region" description="Low complexity" evidence="1">
    <location>
        <begin position="142"/>
        <end position="156"/>
    </location>
</feature>
<dbReference type="Proteomes" id="UP000799118">
    <property type="component" value="Unassembled WGS sequence"/>
</dbReference>
<gene>
    <name evidence="2" type="ORF">BT96DRAFT_941144</name>
</gene>
<dbReference type="InterPro" id="IPR027417">
    <property type="entry name" value="P-loop_NTPase"/>
</dbReference>
<dbReference type="AlphaFoldDB" id="A0A6A4HHS0"/>
<accession>A0A6A4HHS0</accession>
<dbReference type="SUPFAM" id="SSF52540">
    <property type="entry name" value="P-loop containing nucleoside triphosphate hydrolases"/>
    <property type="match status" value="1"/>
</dbReference>
<evidence type="ECO:0000313" key="2">
    <source>
        <dbReference type="EMBL" id="KAE9397088.1"/>
    </source>
</evidence>
<name>A0A6A4HHS0_9AGAR</name>
<proteinExistence type="predicted"/>
<organism evidence="2 3">
    <name type="scientific">Gymnopus androsaceus JB14</name>
    <dbReference type="NCBI Taxonomy" id="1447944"/>
    <lineage>
        <taxon>Eukaryota</taxon>
        <taxon>Fungi</taxon>
        <taxon>Dikarya</taxon>
        <taxon>Basidiomycota</taxon>
        <taxon>Agaricomycotina</taxon>
        <taxon>Agaricomycetes</taxon>
        <taxon>Agaricomycetidae</taxon>
        <taxon>Agaricales</taxon>
        <taxon>Marasmiineae</taxon>
        <taxon>Omphalotaceae</taxon>
        <taxon>Gymnopus</taxon>
    </lineage>
</organism>
<evidence type="ECO:0000313" key="3">
    <source>
        <dbReference type="Proteomes" id="UP000799118"/>
    </source>
</evidence>
<feature type="region of interest" description="Disordered" evidence="1">
    <location>
        <begin position="126"/>
        <end position="160"/>
    </location>
</feature>